<dbReference type="CDD" id="cd16618">
    <property type="entry name" value="mRING-HC-C4C4_CNOT4"/>
    <property type="match status" value="1"/>
</dbReference>
<feature type="domain" description="RING-type" evidence="3">
    <location>
        <begin position="243"/>
        <end position="285"/>
    </location>
</feature>
<dbReference type="GO" id="GO:0030014">
    <property type="term" value="C:CCR4-NOT complex"/>
    <property type="evidence" value="ECO:0007669"/>
    <property type="project" value="InterPro"/>
</dbReference>
<dbReference type="InterPro" id="IPR039780">
    <property type="entry name" value="Mot2"/>
</dbReference>
<comment type="caution">
    <text evidence="4">The sequence shown here is derived from an EMBL/GenBank/DDBJ whole genome shotgun (WGS) entry which is preliminary data.</text>
</comment>
<protein>
    <recommendedName>
        <fullName evidence="3">RING-type domain-containing protein</fullName>
    </recommendedName>
</protein>
<dbReference type="InterPro" id="IPR013083">
    <property type="entry name" value="Znf_RING/FYVE/PHD"/>
</dbReference>
<feature type="compositionally biased region" description="Acidic residues" evidence="2">
    <location>
        <begin position="121"/>
        <end position="133"/>
    </location>
</feature>
<dbReference type="Gene3D" id="3.30.40.10">
    <property type="entry name" value="Zinc/RING finger domain, C3HC4 (zinc finger)"/>
    <property type="match status" value="1"/>
</dbReference>
<accession>A0A9J5W8J1</accession>
<keyword evidence="1" id="KW-0863">Zinc-finger</keyword>
<dbReference type="PROSITE" id="PS50089">
    <property type="entry name" value="ZF_RING_2"/>
    <property type="match status" value="1"/>
</dbReference>
<evidence type="ECO:0000313" key="4">
    <source>
        <dbReference type="EMBL" id="KAG5571865.1"/>
    </source>
</evidence>
<organism evidence="4 5">
    <name type="scientific">Solanum commersonii</name>
    <name type="common">Commerson's wild potato</name>
    <name type="synonym">Commerson's nightshade</name>
    <dbReference type="NCBI Taxonomy" id="4109"/>
    <lineage>
        <taxon>Eukaryota</taxon>
        <taxon>Viridiplantae</taxon>
        <taxon>Streptophyta</taxon>
        <taxon>Embryophyta</taxon>
        <taxon>Tracheophyta</taxon>
        <taxon>Spermatophyta</taxon>
        <taxon>Magnoliopsida</taxon>
        <taxon>eudicotyledons</taxon>
        <taxon>Gunneridae</taxon>
        <taxon>Pentapetalae</taxon>
        <taxon>asterids</taxon>
        <taxon>lamiids</taxon>
        <taxon>Solanales</taxon>
        <taxon>Solanaceae</taxon>
        <taxon>Solanoideae</taxon>
        <taxon>Solaneae</taxon>
        <taxon>Solanum</taxon>
    </lineage>
</organism>
<dbReference type="GO" id="GO:0016567">
    <property type="term" value="P:protein ubiquitination"/>
    <property type="evidence" value="ECO:0007669"/>
    <property type="project" value="TreeGrafter"/>
</dbReference>
<dbReference type="GO" id="GO:0004842">
    <property type="term" value="F:ubiquitin-protein transferase activity"/>
    <property type="evidence" value="ECO:0007669"/>
    <property type="project" value="InterPro"/>
</dbReference>
<feature type="compositionally biased region" description="Low complexity" evidence="2">
    <location>
        <begin position="76"/>
        <end position="91"/>
    </location>
</feature>
<dbReference type="EMBL" id="JACXVP010000012">
    <property type="protein sequence ID" value="KAG5571865.1"/>
    <property type="molecule type" value="Genomic_DNA"/>
</dbReference>
<dbReference type="PANTHER" id="PTHR12603:SF0">
    <property type="entry name" value="CCR4-NOT TRANSCRIPTION COMPLEX SUBUNIT 4"/>
    <property type="match status" value="1"/>
</dbReference>
<dbReference type="SUPFAM" id="SSF57850">
    <property type="entry name" value="RING/U-box"/>
    <property type="match status" value="1"/>
</dbReference>
<keyword evidence="5" id="KW-1185">Reference proteome</keyword>
<evidence type="ECO:0000259" key="3">
    <source>
        <dbReference type="PROSITE" id="PS50089"/>
    </source>
</evidence>
<dbReference type="GO" id="GO:0008270">
    <property type="term" value="F:zinc ion binding"/>
    <property type="evidence" value="ECO:0007669"/>
    <property type="project" value="UniProtKB-KW"/>
</dbReference>
<dbReference type="PANTHER" id="PTHR12603">
    <property type="entry name" value="CCR4-NOT TRANSCRIPTION COMPLEX RELATED"/>
    <property type="match status" value="1"/>
</dbReference>
<evidence type="ECO:0000256" key="1">
    <source>
        <dbReference type="PROSITE-ProRule" id="PRU00175"/>
    </source>
</evidence>
<dbReference type="Proteomes" id="UP000824120">
    <property type="component" value="Chromosome 12"/>
</dbReference>
<feature type="region of interest" description="Disordered" evidence="2">
    <location>
        <begin position="72"/>
        <end position="133"/>
    </location>
</feature>
<evidence type="ECO:0000313" key="5">
    <source>
        <dbReference type="Proteomes" id="UP000824120"/>
    </source>
</evidence>
<dbReference type="InterPro" id="IPR001841">
    <property type="entry name" value="Znf_RING"/>
</dbReference>
<gene>
    <name evidence="4" type="ORF">H5410_061631</name>
</gene>
<sequence length="318" mass="35606">MVSDSIPTPMASDFVKKKRVNRSAKLKQCKLYARRDQWLSQGNVGRNQAPATNIENERDRFIDKLEIKSTDHEVNNDSINHYSHSDSNSNSPITHTSNIMEGNDFSGSSSSCNGTCSASLSEEDDHRDDDDDCIDDWEAIADALDATDQKLQPSPWDESLHLTSQVDVSNRVTENDTTNNKFEYRGLTSRPHVSYKAWRPDDAFRPQILPNLSKQYSFPMNSERHCSGGAVFGCQRLSVPTSCPLCCEDLDFTDASFLPCTCGFVLCLFCHKKILEEDGRCPGCRKKYNHEPVEGEATLDGGSLKIRLARSCSMISRS</sequence>
<feature type="compositionally biased region" description="Low complexity" evidence="2">
    <location>
        <begin position="106"/>
        <end position="120"/>
    </location>
</feature>
<dbReference type="Pfam" id="PF14570">
    <property type="entry name" value="zf-RING_4"/>
    <property type="match status" value="1"/>
</dbReference>
<dbReference type="InterPro" id="IPR039515">
    <property type="entry name" value="NOT4_mRING-HC-C4C4"/>
</dbReference>
<keyword evidence="1" id="KW-0479">Metal-binding</keyword>
<reference evidence="4 5" key="1">
    <citation type="submission" date="2020-09" db="EMBL/GenBank/DDBJ databases">
        <title>De no assembly of potato wild relative species, Solanum commersonii.</title>
        <authorList>
            <person name="Cho K."/>
        </authorList>
    </citation>
    <scope>NUCLEOTIDE SEQUENCE [LARGE SCALE GENOMIC DNA]</scope>
    <source>
        <strain evidence="4">LZ3.2</strain>
        <tissue evidence="4">Leaf</tissue>
    </source>
</reference>
<keyword evidence="1" id="KW-0862">Zinc</keyword>
<name>A0A9J5W8J1_SOLCO</name>
<dbReference type="OrthoDB" id="1923159at2759"/>
<proteinExistence type="predicted"/>
<evidence type="ECO:0000256" key="2">
    <source>
        <dbReference type="SAM" id="MobiDB-lite"/>
    </source>
</evidence>
<dbReference type="AlphaFoldDB" id="A0A9J5W8J1"/>
<dbReference type="FunFam" id="3.30.40.10:FF:000383">
    <property type="entry name" value="RING/U-box superfamily protein"/>
    <property type="match status" value="1"/>
</dbReference>